<accession>A0A2N9EY74</accession>
<name>A0A2N9EY74_FAGSY</name>
<evidence type="ECO:0000313" key="1">
    <source>
        <dbReference type="EMBL" id="SPC79700.1"/>
    </source>
</evidence>
<dbReference type="AlphaFoldDB" id="A0A2N9EY74"/>
<gene>
    <name evidence="1" type="ORF">FSB_LOCUS7582</name>
</gene>
<sequence length="67" mass="7386">MHVSIDLGFHKLATVFSNRPDDSSLMVAKILGLTPLHQTTLLKSEPHKGSSTLTVFEAVWAAYLFES</sequence>
<dbReference type="EMBL" id="OIVN01000407">
    <property type="protein sequence ID" value="SPC79700.1"/>
    <property type="molecule type" value="Genomic_DNA"/>
</dbReference>
<organism evidence="1">
    <name type="scientific">Fagus sylvatica</name>
    <name type="common">Beechnut</name>
    <dbReference type="NCBI Taxonomy" id="28930"/>
    <lineage>
        <taxon>Eukaryota</taxon>
        <taxon>Viridiplantae</taxon>
        <taxon>Streptophyta</taxon>
        <taxon>Embryophyta</taxon>
        <taxon>Tracheophyta</taxon>
        <taxon>Spermatophyta</taxon>
        <taxon>Magnoliopsida</taxon>
        <taxon>eudicotyledons</taxon>
        <taxon>Gunneridae</taxon>
        <taxon>Pentapetalae</taxon>
        <taxon>rosids</taxon>
        <taxon>fabids</taxon>
        <taxon>Fagales</taxon>
        <taxon>Fagaceae</taxon>
        <taxon>Fagus</taxon>
    </lineage>
</organism>
<proteinExistence type="predicted"/>
<protein>
    <submittedName>
        <fullName evidence="1">Uncharacterized protein</fullName>
    </submittedName>
</protein>
<reference evidence="1" key="1">
    <citation type="submission" date="2018-02" db="EMBL/GenBank/DDBJ databases">
        <authorList>
            <person name="Cohen D.B."/>
            <person name="Kent A.D."/>
        </authorList>
    </citation>
    <scope>NUCLEOTIDE SEQUENCE</scope>
</reference>